<dbReference type="AlphaFoldDB" id="A0A2A9DM67"/>
<name>A0A2A9DM67_9CORY</name>
<organism evidence="1 2">
    <name type="scientific">Corynebacterium renale</name>
    <dbReference type="NCBI Taxonomy" id="1724"/>
    <lineage>
        <taxon>Bacteria</taxon>
        <taxon>Bacillati</taxon>
        <taxon>Actinomycetota</taxon>
        <taxon>Actinomycetes</taxon>
        <taxon>Mycobacteriales</taxon>
        <taxon>Corynebacteriaceae</taxon>
        <taxon>Corynebacterium</taxon>
    </lineage>
</organism>
<comment type="caution">
    <text evidence="1">The sequence shown here is derived from an EMBL/GenBank/DDBJ whole genome shotgun (WGS) entry which is preliminary data.</text>
</comment>
<accession>A0A2A9DM67</accession>
<evidence type="ECO:0000313" key="2">
    <source>
        <dbReference type="Proteomes" id="UP000221653"/>
    </source>
</evidence>
<dbReference type="STRING" id="1724.GCA_001044175_00697"/>
<evidence type="ECO:0000313" key="1">
    <source>
        <dbReference type="EMBL" id="PFG27456.1"/>
    </source>
</evidence>
<reference evidence="1 2" key="1">
    <citation type="submission" date="2017-10" db="EMBL/GenBank/DDBJ databases">
        <title>Sequencing the genomes of 1000 actinobacteria strains.</title>
        <authorList>
            <person name="Klenk H.-P."/>
        </authorList>
    </citation>
    <scope>NUCLEOTIDE SEQUENCE [LARGE SCALE GENOMIC DNA]</scope>
    <source>
        <strain evidence="1 2">DSM 20688</strain>
    </source>
</reference>
<sequence>MFYVVVIALPILLGLFMTGMEKLEAKVLPRRAEPTTTA</sequence>
<dbReference type="EMBL" id="PDJF01000001">
    <property type="protein sequence ID" value="PFG27456.1"/>
    <property type="molecule type" value="Genomic_DNA"/>
</dbReference>
<proteinExistence type="predicted"/>
<gene>
    <name evidence="1" type="ORF">ATK06_0516</name>
</gene>
<dbReference type="Proteomes" id="UP000221653">
    <property type="component" value="Unassembled WGS sequence"/>
</dbReference>
<protein>
    <submittedName>
        <fullName evidence="1">Uncharacterized protein</fullName>
    </submittedName>
</protein>
<keyword evidence="2" id="KW-1185">Reference proteome</keyword>